<dbReference type="InterPro" id="IPR009956">
    <property type="entry name" value="Post-segregation_anti-tox_CcdA"/>
</dbReference>
<protein>
    <submittedName>
        <fullName evidence="2">Post-segregation antitoxin (Ccd killing mechanism protein) encoded by the F plasmid</fullName>
    </submittedName>
</protein>
<dbReference type="Proteomes" id="UP000028186">
    <property type="component" value="Chromosome I"/>
</dbReference>
<dbReference type="HOGENOM" id="CLU_157097_3_2_5"/>
<dbReference type="AlphaFoldDB" id="A0A068TDT8"/>
<accession>A0A068TDT8</accession>
<organism evidence="2 3">
    <name type="scientific">Neorhizobium galegae bv. officinalis bv. officinalis str. HAMBI 1141</name>
    <dbReference type="NCBI Taxonomy" id="1028801"/>
    <lineage>
        <taxon>Bacteria</taxon>
        <taxon>Pseudomonadati</taxon>
        <taxon>Pseudomonadota</taxon>
        <taxon>Alphaproteobacteria</taxon>
        <taxon>Hyphomicrobiales</taxon>
        <taxon>Rhizobiaceae</taxon>
        <taxon>Rhizobium/Agrobacterium group</taxon>
        <taxon>Neorhizobium</taxon>
    </lineage>
</organism>
<dbReference type="eggNOG" id="COG5302">
    <property type="taxonomic scope" value="Bacteria"/>
</dbReference>
<dbReference type="Pfam" id="PF07362">
    <property type="entry name" value="CcdA"/>
    <property type="match status" value="1"/>
</dbReference>
<evidence type="ECO:0000313" key="3">
    <source>
        <dbReference type="Proteomes" id="UP000028186"/>
    </source>
</evidence>
<evidence type="ECO:0000313" key="2">
    <source>
        <dbReference type="EMBL" id="CDN56682.1"/>
    </source>
</evidence>
<reference evidence="3" key="1">
    <citation type="journal article" date="2014" name="BMC Genomics">
        <title>Genome sequencing of two Neorhizobium galegae strains reveals a noeT gene responsible for the unusual acetylation of the nodulation factors.</title>
        <authorList>
            <person name="Osterman J."/>
            <person name="Marsh J."/>
            <person name="Laine P.K."/>
            <person name="Zeng Z."/>
            <person name="Alatalo E."/>
            <person name="Sullivan J.T."/>
            <person name="Young J.P."/>
            <person name="Thomas-Oates J."/>
            <person name="Paulin L."/>
            <person name="Lindstrom K."/>
        </authorList>
    </citation>
    <scope>NUCLEOTIDE SEQUENCE [LARGE SCALE GENOMIC DNA]</scope>
    <source>
        <strain evidence="3">HAMBI 1141</strain>
    </source>
</reference>
<dbReference type="KEGG" id="ngl:RG1141_CH43700"/>
<dbReference type="EMBL" id="HG938355">
    <property type="protein sequence ID" value="CDN56682.1"/>
    <property type="molecule type" value="Genomic_DNA"/>
</dbReference>
<evidence type="ECO:0000256" key="1">
    <source>
        <dbReference type="ARBA" id="ARBA00022649"/>
    </source>
</evidence>
<gene>
    <name evidence="2" type="ORF">RG1141_CH43700</name>
</gene>
<dbReference type="RefSeq" id="WP_038548231.1">
    <property type="nucleotide sequence ID" value="NZ_HG938355.1"/>
</dbReference>
<sequence length="76" mass="8698">MSQSAQKAANLSLDSNLVSEARELKINVSRAAEEGITKAIKAERERLWRLENAEAIRLENEYIEKHGLPLAKYRQF</sequence>
<name>A0A068TDT8_NEOGA</name>
<dbReference type="PATRIC" id="fig|1028801.3.peg.4439"/>
<keyword evidence="1" id="KW-1277">Toxin-antitoxin system</keyword>
<proteinExistence type="predicted"/>